<keyword evidence="1" id="KW-0812">Transmembrane</keyword>
<feature type="domain" description="DUF2489" evidence="2">
    <location>
        <begin position="16"/>
        <end position="149"/>
    </location>
</feature>
<dbReference type="KEGG" id="gsn:YC6258_04680"/>
<sequence>MTTLTITLTVLAVITILVLTAVAAIMWRRVFRQREQVRQQTAVQLERRRKQREELIESITVIARTLVAGEMNESEAAIRLKVLLDNLYLSEEERQRFANIEEMYEMVKDFDTHQMRQQLPKNERMKQDLARNKIEVQYRDKLLKDARALLEYQFPALH</sequence>
<feature type="transmembrane region" description="Helical" evidence="1">
    <location>
        <begin position="6"/>
        <end position="27"/>
    </location>
</feature>
<dbReference type="Proteomes" id="UP000032266">
    <property type="component" value="Chromosome"/>
</dbReference>
<evidence type="ECO:0000259" key="2">
    <source>
        <dbReference type="Pfam" id="PF10675"/>
    </source>
</evidence>
<keyword evidence="1" id="KW-0472">Membrane</keyword>
<evidence type="ECO:0000256" key="1">
    <source>
        <dbReference type="SAM" id="Phobius"/>
    </source>
</evidence>
<dbReference type="EMBL" id="CP007142">
    <property type="protein sequence ID" value="AJQ96712.1"/>
    <property type="molecule type" value="Genomic_DNA"/>
</dbReference>
<proteinExistence type="predicted"/>
<protein>
    <recommendedName>
        <fullName evidence="2">DUF2489 domain-containing protein</fullName>
    </recommendedName>
</protein>
<gene>
    <name evidence="3" type="ORF">YC6258_04680</name>
</gene>
<evidence type="ECO:0000313" key="4">
    <source>
        <dbReference type="Proteomes" id="UP000032266"/>
    </source>
</evidence>
<name>A0A0C5VQ46_9GAMM</name>
<dbReference type="HOGENOM" id="CLU_136762_2_0_6"/>
<accession>A0A0C5VQ46</accession>
<dbReference type="AlphaFoldDB" id="A0A0C5VQ46"/>
<dbReference type="Pfam" id="PF10675">
    <property type="entry name" value="DUF2489"/>
    <property type="match status" value="1"/>
</dbReference>
<dbReference type="STRING" id="1445510.YC6258_04680"/>
<dbReference type="RefSeq" id="WP_052830458.1">
    <property type="nucleotide sequence ID" value="NZ_CP007142.1"/>
</dbReference>
<organism evidence="3 4">
    <name type="scientific">Gynuella sunshinyii YC6258</name>
    <dbReference type="NCBI Taxonomy" id="1445510"/>
    <lineage>
        <taxon>Bacteria</taxon>
        <taxon>Pseudomonadati</taxon>
        <taxon>Pseudomonadota</taxon>
        <taxon>Gammaproteobacteria</taxon>
        <taxon>Oceanospirillales</taxon>
        <taxon>Saccharospirillaceae</taxon>
        <taxon>Gynuella</taxon>
    </lineage>
</organism>
<reference evidence="3 4" key="1">
    <citation type="submission" date="2014-01" db="EMBL/GenBank/DDBJ databases">
        <title>Full genme sequencing of cellulolytic bacterium Gynuella sunshinyii YC6258T gen. nov., sp. nov.</title>
        <authorList>
            <person name="Khan H."/>
            <person name="Chung E.J."/>
            <person name="Chung Y.R."/>
        </authorList>
    </citation>
    <scope>NUCLEOTIDE SEQUENCE [LARGE SCALE GENOMIC DNA]</scope>
    <source>
        <strain evidence="3 4">YC6258</strain>
    </source>
</reference>
<keyword evidence="4" id="KW-1185">Reference proteome</keyword>
<keyword evidence="1" id="KW-1133">Transmembrane helix</keyword>
<dbReference type="OrthoDB" id="5740155at2"/>
<evidence type="ECO:0000313" key="3">
    <source>
        <dbReference type="EMBL" id="AJQ96712.1"/>
    </source>
</evidence>
<dbReference type="InterPro" id="IPR019617">
    <property type="entry name" value="DUF2489"/>
</dbReference>